<dbReference type="GO" id="GO:0016973">
    <property type="term" value="P:poly(A)+ mRNA export from nucleus"/>
    <property type="evidence" value="ECO:0007669"/>
    <property type="project" value="TreeGrafter"/>
</dbReference>
<sequence>MANIRNFANQIQRAYTTQDEASFSRLITIDISSPTVNTLAQDLQHTSENQTQDIINGILEDTSYALAEAINNYMEVVRYLTSTDIDFVFETFANFYRSLIPVFNGSDTFYMVPVIKSLSTSLVQLAFRVDKMGLQGKARKANLAARLVSKVFNIMLADRSPIETSKRQGIFHITNLAFKVYFKLDSVRMCQTFISNINTGGLELEMFPISQQVTYKYYIGRYSLYHGRLQHAQKYLMFAFEKCHAHQWHNKRLILHYLIPTRIILGHFPSIQLLEKYQLAPPYVNLMSTIRSGNIHGFLSHLETYFDYFYHRLTYLLLKERGIVLVWRCLLKNVYAMQQKIGVVKAPALEFETILHAFDLSSQGEEAYDYDDLECIVVSLVSQRYIRGYINHPRQQVVLSRGTPFPPISNVAARVERYNEAAMEEHLDQTQQPLLPEIKKLMK</sequence>
<dbReference type="GO" id="GO:0000973">
    <property type="term" value="P:post-transcriptional tethering of RNA polymerase II gene DNA at nuclear periphery"/>
    <property type="evidence" value="ECO:0007669"/>
    <property type="project" value="TreeGrafter"/>
</dbReference>
<dbReference type="GO" id="GO:0003723">
    <property type="term" value="F:RNA binding"/>
    <property type="evidence" value="ECO:0007669"/>
    <property type="project" value="InterPro"/>
</dbReference>
<dbReference type="PANTHER" id="PTHR12732">
    <property type="entry name" value="UNCHARACTERIZED PROTEASOME COMPONENT REGION PCI-CONTAINING"/>
    <property type="match status" value="1"/>
</dbReference>
<dbReference type="GO" id="GO:0070390">
    <property type="term" value="C:transcription export complex 2"/>
    <property type="evidence" value="ECO:0007669"/>
    <property type="project" value="TreeGrafter"/>
</dbReference>
<dbReference type="VEuPathDB" id="FungiDB:MUCCIDRAFT_112380"/>
<dbReference type="OrthoDB" id="5404651at2759"/>
<dbReference type="GO" id="GO:0006368">
    <property type="term" value="P:transcription elongation by RNA polymerase II"/>
    <property type="evidence" value="ECO:0007669"/>
    <property type="project" value="TreeGrafter"/>
</dbReference>
<organism evidence="2 3">
    <name type="scientific">Mucor lusitanicus CBS 277.49</name>
    <dbReference type="NCBI Taxonomy" id="747725"/>
    <lineage>
        <taxon>Eukaryota</taxon>
        <taxon>Fungi</taxon>
        <taxon>Fungi incertae sedis</taxon>
        <taxon>Mucoromycota</taxon>
        <taxon>Mucoromycotina</taxon>
        <taxon>Mucoromycetes</taxon>
        <taxon>Mucorales</taxon>
        <taxon>Mucorineae</taxon>
        <taxon>Mucoraceae</taxon>
        <taxon>Mucor</taxon>
    </lineage>
</organism>
<dbReference type="SMART" id="SM00753">
    <property type="entry name" value="PAM"/>
    <property type="match status" value="1"/>
</dbReference>
<dbReference type="Gene3D" id="1.10.10.10">
    <property type="entry name" value="Winged helix-like DNA-binding domain superfamily/Winged helix DNA-binding domain"/>
    <property type="match status" value="1"/>
</dbReference>
<protein>
    <recommendedName>
        <fullName evidence="1">PCI domain-containing protein</fullName>
    </recommendedName>
</protein>
<dbReference type="EMBL" id="AMYB01000006">
    <property type="protein sequence ID" value="OAD00959.1"/>
    <property type="molecule type" value="Genomic_DNA"/>
</dbReference>
<keyword evidence="3" id="KW-1185">Reference proteome</keyword>
<dbReference type="PANTHER" id="PTHR12732:SF8">
    <property type="entry name" value="NUCLEAR MRNA EXPORT PROTEIN THP1"/>
    <property type="match status" value="1"/>
</dbReference>
<accession>A0A162QNQ4</accession>
<dbReference type="GO" id="GO:0003690">
    <property type="term" value="F:double-stranded DNA binding"/>
    <property type="evidence" value="ECO:0007669"/>
    <property type="project" value="InterPro"/>
</dbReference>
<name>A0A162QNQ4_MUCCL</name>
<gene>
    <name evidence="2" type="ORF">MUCCIDRAFT_112380</name>
</gene>
<proteinExistence type="predicted"/>
<evidence type="ECO:0000313" key="2">
    <source>
        <dbReference type="EMBL" id="OAD00959.1"/>
    </source>
</evidence>
<evidence type="ECO:0000259" key="1">
    <source>
        <dbReference type="PROSITE" id="PS50250"/>
    </source>
</evidence>
<dbReference type="AlphaFoldDB" id="A0A162QNQ4"/>
<comment type="caution">
    <text evidence="2">The sequence shown here is derived from an EMBL/GenBank/DDBJ whole genome shotgun (WGS) entry which is preliminary data.</text>
</comment>
<reference evidence="2 3" key="1">
    <citation type="submission" date="2015-06" db="EMBL/GenBank/DDBJ databases">
        <title>Expansion of signal transduction pathways in fungi by whole-genome duplication.</title>
        <authorList>
            <consortium name="DOE Joint Genome Institute"/>
            <person name="Corrochano L.M."/>
            <person name="Kuo A."/>
            <person name="Marcet-Houben M."/>
            <person name="Polaino S."/>
            <person name="Salamov A."/>
            <person name="Villalobos J.M."/>
            <person name="Alvarez M.I."/>
            <person name="Avalos J."/>
            <person name="Benito E.P."/>
            <person name="Benoit I."/>
            <person name="Burger G."/>
            <person name="Camino L.P."/>
            <person name="Canovas D."/>
            <person name="Cerda-Olmedo E."/>
            <person name="Cheng J.-F."/>
            <person name="Dominguez A."/>
            <person name="Elias M."/>
            <person name="Eslava A.P."/>
            <person name="Glaser F."/>
            <person name="Grimwood J."/>
            <person name="Gutierrez G."/>
            <person name="Heitman J."/>
            <person name="Henrissat B."/>
            <person name="Iturriaga E.A."/>
            <person name="Lang B.F."/>
            <person name="Lavin J.L."/>
            <person name="Lee S."/>
            <person name="Li W."/>
            <person name="Lindquist E."/>
            <person name="Lopez-Garcia S."/>
            <person name="Luque E.M."/>
            <person name="Marcos A.T."/>
            <person name="Martin J."/>
            <person name="Mccluskey K."/>
            <person name="Medina H.R."/>
            <person name="Miralles-Duran A."/>
            <person name="Miyazaki A."/>
            <person name="Munoz-Torres E."/>
            <person name="Oguiza J.A."/>
            <person name="Ohm R."/>
            <person name="Olmedo M."/>
            <person name="Orejas M."/>
            <person name="Ortiz-Castellanos L."/>
            <person name="Pisabarro A.G."/>
            <person name="Rodriguez-Romero J."/>
            <person name="Ruiz-Herrera J."/>
            <person name="Ruiz-Vazquez R."/>
            <person name="Sanz C."/>
            <person name="Schackwitz W."/>
            <person name="Schmutz J."/>
            <person name="Shahriari M."/>
            <person name="Shelest E."/>
            <person name="Silva-Franco F."/>
            <person name="Soanes D."/>
            <person name="Syed K."/>
            <person name="Tagua V.G."/>
            <person name="Talbot N.J."/>
            <person name="Thon M."/>
            <person name="De Vries R.P."/>
            <person name="Wiebenga A."/>
            <person name="Yadav J.S."/>
            <person name="Braun E.L."/>
            <person name="Baker S."/>
            <person name="Garre V."/>
            <person name="Horwitz B."/>
            <person name="Torres-Martinez S."/>
            <person name="Idnurm A."/>
            <person name="Herrera-Estrella A."/>
            <person name="Gabaldon T."/>
            <person name="Grigoriev I.V."/>
        </authorList>
    </citation>
    <scope>NUCLEOTIDE SEQUENCE [LARGE SCALE GENOMIC DNA]</scope>
    <source>
        <strain evidence="2 3">CBS 277.49</strain>
    </source>
</reference>
<dbReference type="PROSITE" id="PS50250">
    <property type="entry name" value="PCI"/>
    <property type="match status" value="1"/>
</dbReference>
<dbReference type="Proteomes" id="UP000077051">
    <property type="component" value="Unassembled WGS sequence"/>
</dbReference>
<feature type="domain" description="PCI" evidence="1">
    <location>
        <begin position="213"/>
        <end position="404"/>
    </location>
</feature>
<dbReference type="STRING" id="747725.A0A162QNQ4"/>
<evidence type="ECO:0000313" key="3">
    <source>
        <dbReference type="Proteomes" id="UP000077051"/>
    </source>
</evidence>
<dbReference type="Pfam" id="PF01399">
    <property type="entry name" value="PCI"/>
    <property type="match status" value="1"/>
</dbReference>
<dbReference type="InterPro" id="IPR036388">
    <property type="entry name" value="WH-like_DNA-bd_sf"/>
</dbReference>
<dbReference type="InterPro" id="IPR000717">
    <property type="entry name" value="PCI_dom"/>
</dbReference>
<dbReference type="InterPro" id="IPR045114">
    <property type="entry name" value="Csn12-like"/>
</dbReference>